<comment type="similarity">
    <text evidence="1">Belongs to the iron-sulfur cluster assembly SufBD family.</text>
</comment>
<dbReference type="PANTHER" id="PTHR43575">
    <property type="entry name" value="PROTEIN ABCI7, CHLOROPLASTIC"/>
    <property type="match status" value="1"/>
</dbReference>
<dbReference type="OrthoDB" id="9803529at2"/>
<accession>A0A7Z8NSJ8</accession>
<dbReference type="PANTHER" id="PTHR43575:SF1">
    <property type="entry name" value="PROTEIN ABCI7, CHLOROPLASTIC"/>
    <property type="match status" value="1"/>
</dbReference>
<protein>
    <submittedName>
        <fullName evidence="4">Fe-S cluster assembly protein SufD</fullName>
    </submittedName>
</protein>
<gene>
    <name evidence="4" type="primary">sufD</name>
    <name evidence="4" type="ORF">FA014_05680</name>
</gene>
<dbReference type="InterPro" id="IPR037284">
    <property type="entry name" value="SUF_FeS_clus_asmbl_SufBD_sf"/>
</dbReference>
<dbReference type="NCBIfam" id="TIGR01981">
    <property type="entry name" value="sufD"/>
    <property type="match status" value="1"/>
</dbReference>
<dbReference type="GO" id="GO:0016226">
    <property type="term" value="P:iron-sulfur cluster assembly"/>
    <property type="evidence" value="ECO:0007669"/>
    <property type="project" value="InterPro"/>
</dbReference>
<evidence type="ECO:0000259" key="3">
    <source>
        <dbReference type="Pfam" id="PF01458"/>
    </source>
</evidence>
<comment type="caution">
    <text evidence="4">The sequence shown here is derived from an EMBL/GenBank/DDBJ whole genome shotgun (WGS) entry which is preliminary data.</text>
</comment>
<dbReference type="InterPro" id="IPR055346">
    <property type="entry name" value="Fe-S_cluster_assembly_SufBD"/>
</dbReference>
<evidence type="ECO:0000313" key="4">
    <source>
        <dbReference type="EMBL" id="TKR24756.1"/>
    </source>
</evidence>
<feature type="compositionally biased region" description="Polar residues" evidence="2">
    <location>
        <begin position="1"/>
        <end position="13"/>
    </location>
</feature>
<feature type="region of interest" description="Disordered" evidence="2">
    <location>
        <begin position="1"/>
        <end position="38"/>
    </location>
</feature>
<sequence length="447" mass="47381">MSTTTPETPGLSTDHSRATADEAHSHGVAPVPESSRAARATSFEVADFTVPNGREEEWRFSPVDRLAPLFAPETGRLTGHGVLTTVVNAPEVEVEIVDRDDARLGLAGKPGDRAAAVAWASFPRATVVTVPQEAVASTVTSVRVEGVEGQLEPTGSHLLVHAKPMSQATVVIDHVGSALLTETVEVVAEDGAHLTVVSVQDWAEGAVHNAAHRVKLGRDATVKHIVVTLGGDVVRLTPDAEFAGEGGSVEMLGVYFADAGQHQEQRLFVDHAVPNCKSRVTYKGALQGEGAHTVWVGDVLIRKEAEGTDTYELNRNLVLTDGARADSVPNLEIETGLIEGAGHASATGRFDDEQLFYLRSRGIPETDARRLVVRGFFAELIHQIGVPEIEERLISAIEAELAQSMTEFQGATAVAGGDLASDVTDETDAERAILNEPASVASADEPA</sequence>
<dbReference type="InterPro" id="IPR011542">
    <property type="entry name" value="SUF_FeS_clus_asmbl_SufD"/>
</dbReference>
<dbReference type="AlphaFoldDB" id="A0A7Z8NSJ8"/>
<dbReference type="InterPro" id="IPR000825">
    <property type="entry name" value="SUF_FeS_clus_asmbl_SufBD_core"/>
</dbReference>
<organism evidence="4 5">
    <name type="scientific">Cellulomonas hominis</name>
    <dbReference type="NCBI Taxonomy" id="156981"/>
    <lineage>
        <taxon>Bacteria</taxon>
        <taxon>Bacillati</taxon>
        <taxon>Actinomycetota</taxon>
        <taxon>Actinomycetes</taxon>
        <taxon>Micrococcales</taxon>
        <taxon>Cellulomonadaceae</taxon>
        <taxon>Cellulomonas</taxon>
    </lineage>
</organism>
<dbReference type="RefSeq" id="WP_154728735.1">
    <property type="nucleotide sequence ID" value="NZ_SZYE01000027.1"/>
</dbReference>
<name>A0A7Z8NSJ8_9CELL</name>
<feature type="compositionally biased region" description="Basic and acidic residues" evidence="2">
    <location>
        <begin position="14"/>
        <end position="25"/>
    </location>
</feature>
<dbReference type="EMBL" id="SZYE01000027">
    <property type="protein sequence ID" value="TKR24756.1"/>
    <property type="molecule type" value="Genomic_DNA"/>
</dbReference>
<proteinExistence type="inferred from homology"/>
<evidence type="ECO:0000256" key="1">
    <source>
        <dbReference type="ARBA" id="ARBA00043967"/>
    </source>
</evidence>
<dbReference type="Proteomes" id="UP000308121">
    <property type="component" value="Unassembled WGS sequence"/>
</dbReference>
<reference evidence="4 5" key="1">
    <citation type="submission" date="2019-05" db="EMBL/GenBank/DDBJ databases">
        <title>Genome sequence of Cellulomonas hominis strain CS1.</title>
        <authorList>
            <person name="Belmont J."/>
            <person name="Maclea K.S."/>
        </authorList>
    </citation>
    <scope>NUCLEOTIDE SEQUENCE [LARGE SCALE GENOMIC DNA]</scope>
    <source>
        <strain evidence="4 5">CS1</strain>
    </source>
</reference>
<evidence type="ECO:0000313" key="5">
    <source>
        <dbReference type="Proteomes" id="UP000308121"/>
    </source>
</evidence>
<dbReference type="SUPFAM" id="SSF101960">
    <property type="entry name" value="Stabilizer of iron transporter SufD"/>
    <property type="match status" value="1"/>
</dbReference>
<feature type="domain" description="SUF system FeS cluster assembly SufBD core" evidence="3">
    <location>
        <begin position="156"/>
        <end position="376"/>
    </location>
</feature>
<dbReference type="Pfam" id="PF01458">
    <property type="entry name" value="SUFBD_core"/>
    <property type="match status" value="1"/>
</dbReference>
<evidence type="ECO:0000256" key="2">
    <source>
        <dbReference type="SAM" id="MobiDB-lite"/>
    </source>
</evidence>